<dbReference type="GO" id="GO:0003690">
    <property type="term" value="F:double-stranded DNA binding"/>
    <property type="evidence" value="ECO:0007669"/>
    <property type="project" value="TreeGrafter"/>
</dbReference>
<comment type="caution">
    <text evidence="10">The sequence shown here is derived from an EMBL/GenBank/DDBJ whole genome shotgun (WGS) entry which is preliminary data.</text>
</comment>
<dbReference type="SUPFAM" id="SSF56024">
    <property type="entry name" value="Phospholipase D/nuclease"/>
    <property type="match status" value="1"/>
</dbReference>
<evidence type="ECO:0000256" key="4">
    <source>
        <dbReference type="ARBA" id="ARBA00022763"/>
    </source>
</evidence>
<evidence type="ECO:0000313" key="10">
    <source>
        <dbReference type="EMBL" id="CAI8048390.1"/>
    </source>
</evidence>
<dbReference type="Proteomes" id="UP001174909">
    <property type="component" value="Unassembled WGS sequence"/>
</dbReference>
<evidence type="ECO:0000256" key="6">
    <source>
        <dbReference type="ARBA" id="ARBA00022839"/>
    </source>
</evidence>
<evidence type="ECO:0000256" key="8">
    <source>
        <dbReference type="ARBA" id="ARBA00023242"/>
    </source>
</evidence>
<evidence type="ECO:0000256" key="2">
    <source>
        <dbReference type="ARBA" id="ARBA00010205"/>
    </source>
</evidence>
<dbReference type="PANTHER" id="PTHR12415">
    <property type="entry name" value="TYROSYL-DNA PHOSPHODIESTERASE 1"/>
    <property type="match status" value="1"/>
</dbReference>
<comment type="similarity">
    <text evidence="2">Belongs to the tyrosyl-DNA phosphodiesterase family.</text>
</comment>
<dbReference type="PANTHER" id="PTHR12415:SF0">
    <property type="entry name" value="TYROSYL-DNA PHOSPHODIESTERASE 1"/>
    <property type="match status" value="1"/>
</dbReference>
<name>A0AA35THH9_GEOBA</name>
<evidence type="ECO:0000256" key="7">
    <source>
        <dbReference type="ARBA" id="ARBA00023204"/>
    </source>
</evidence>
<gene>
    <name evidence="10" type="ORF">GBAR_LOCUS26697</name>
</gene>
<dbReference type="Pfam" id="PF06087">
    <property type="entry name" value="Tyr-DNA_phospho"/>
    <property type="match status" value="1"/>
</dbReference>
<keyword evidence="7" id="KW-0234">DNA repair</keyword>
<dbReference type="InterPro" id="IPR010347">
    <property type="entry name" value="Tdp1"/>
</dbReference>
<evidence type="ECO:0000256" key="3">
    <source>
        <dbReference type="ARBA" id="ARBA00022722"/>
    </source>
</evidence>
<organism evidence="10 11">
    <name type="scientific">Geodia barretti</name>
    <name type="common">Barrett's horny sponge</name>
    <dbReference type="NCBI Taxonomy" id="519541"/>
    <lineage>
        <taxon>Eukaryota</taxon>
        <taxon>Metazoa</taxon>
        <taxon>Porifera</taxon>
        <taxon>Demospongiae</taxon>
        <taxon>Heteroscleromorpha</taxon>
        <taxon>Tetractinellida</taxon>
        <taxon>Astrophorina</taxon>
        <taxon>Geodiidae</taxon>
        <taxon>Geodia</taxon>
    </lineage>
</organism>
<dbReference type="AlphaFoldDB" id="A0AA35THH9"/>
<evidence type="ECO:0000313" key="11">
    <source>
        <dbReference type="Proteomes" id="UP001174909"/>
    </source>
</evidence>
<feature type="site" description="Interaction with DNA" evidence="9">
    <location>
        <position position="47"/>
    </location>
</feature>
<keyword evidence="6" id="KW-0269">Exonuclease</keyword>
<keyword evidence="3" id="KW-0540">Nuclease</keyword>
<dbReference type="GO" id="GO:0006281">
    <property type="term" value="P:DNA repair"/>
    <property type="evidence" value="ECO:0007669"/>
    <property type="project" value="UniProtKB-KW"/>
</dbReference>
<dbReference type="Gene3D" id="3.30.870.10">
    <property type="entry name" value="Endonuclease Chain A"/>
    <property type="match status" value="1"/>
</dbReference>
<dbReference type="GO" id="GO:0005634">
    <property type="term" value="C:nucleus"/>
    <property type="evidence" value="ECO:0007669"/>
    <property type="project" value="UniProtKB-SubCell"/>
</dbReference>
<keyword evidence="4" id="KW-0227">DNA damage</keyword>
<keyword evidence="11" id="KW-1185">Reference proteome</keyword>
<dbReference type="GO" id="GO:0003697">
    <property type="term" value="F:single-stranded DNA binding"/>
    <property type="evidence" value="ECO:0007669"/>
    <property type="project" value="TreeGrafter"/>
</dbReference>
<dbReference type="EMBL" id="CASHTH010003726">
    <property type="protein sequence ID" value="CAI8048390.1"/>
    <property type="molecule type" value="Genomic_DNA"/>
</dbReference>
<evidence type="ECO:0000256" key="1">
    <source>
        <dbReference type="ARBA" id="ARBA00004123"/>
    </source>
</evidence>
<evidence type="ECO:0000256" key="5">
    <source>
        <dbReference type="ARBA" id="ARBA00022801"/>
    </source>
</evidence>
<accession>A0AA35THH9</accession>
<reference evidence="10" key="1">
    <citation type="submission" date="2023-03" db="EMBL/GenBank/DDBJ databases">
        <authorList>
            <person name="Steffen K."/>
            <person name="Cardenas P."/>
        </authorList>
    </citation>
    <scope>NUCLEOTIDE SEQUENCE</scope>
</reference>
<evidence type="ECO:0000256" key="9">
    <source>
        <dbReference type="PIRSR" id="PIRSR610347-3"/>
    </source>
</evidence>
<proteinExistence type="inferred from homology"/>
<protein>
    <submittedName>
        <fullName evidence="10">Tyrosyl-DNA phosphodiesterase 1</fullName>
    </submittedName>
</protein>
<comment type="subcellular location">
    <subcellularLocation>
        <location evidence="1">Nucleus</location>
    </subcellularLocation>
</comment>
<dbReference type="GO" id="GO:0017005">
    <property type="term" value="F:3'-tyrosyl-DNA phosphodiesterase activity"/>
    <property type="evidence" value="ECO:0007669"/>
    <property type="project" value="TreeGrafter"/>
</dbReference>
<keyword evidence="8" id="KW-0539">Nucleus</keyword>
<keyword evidence="5" id="KW-0378">Hydrolase</keyword>
<dbReference type="GO" id="GO:0004527">
    <property type="term" value="F:exonuclease activity"/>
    <property type="evidence" value="ECO:0007669"/>
    <property type="project" value="UniProtKB-KW"/>
</dbReference>
<sequence length="147" mass="16538">MRPEIKFSQQHLCLKHEHFIPFNLDPKWFKMLLSNCPTDVYCSCNLSKAAWGALEKKGSQLKIRSYEIGVLFLPSDQETSAGHTSFSVATMHPHGPGAGSSSVPGMGMRLVTPFDLPLTPYTREDQPWVWNARHMKPDSKGNVWTPP</sequence>